<protein>
    <submittedName>
        <fullName evidence="1">Uncharacterized protein</fullName>
    </submittedName>
</protein>
<dbReference type="EMBL" id="CALNXK010000078">
    <property type="protein sequence ID" value="CAH3146415.1"/>
    <property type="molecule type" value="Genomic_DNA"/>
</dbReference>
<evidence type="ECO:0000313" key="1">
    <source>
        <dbReference type="EMBL" id="CAH3146415.1"/>
    </source>
</evidence>
<proteinExistence type="predicted"/>
<accession>A0ABN8PPY7</accession>
<keyword evidence="2" id="KW-1185">Reference proteome</keyword>
<reference evidence="1 2" key="1">
    <citation type="submission" date="2022-05" db="EMBL/GenBank/DDBJ databases">
        <authorList>
            <consortium name="Genoscope - CEA"/>
            <person name="William W."/>
        </authorList>
    </citation>
    <scope>NUCLEOTIDE SEQUENCE [LARGE SCALE GENOMIC DNA]</scope>
</reference>
<evidence type="ECO:0000313" key="2">
    <source>
        <dbReference type="Proteomes" id="UP001159405"/>
    </source>
</evidence>
<organism evidence="1 2">
    <name type="scientific">Porites lobata</name>
    <dbReference type="NCBI Taxonomy" id="104759"/>
    <lineage>
        <taxon>Eukaryota</taxon>
        <taxon>Metazoa</taxon>
        <taxon>Cnidaria</taxon>
        <taxon>Anthozoa</taxon>
        <taxon>Hexacorallia</taxon>
        <taxon>Scleractinia</taxon>
        <taxon>Fungiina</taxon>
        <taxon>Poritidae</taxon>
        <taxon>Porites</taxon>
    </lineage>
</organism>
<feature type="non-terminal residue" evidence="1">
    <location>
        <position position="64"/>
    </location>
</feature>
<gene>
    <name evidence="1" type="ORF">PLOB_00045050</name>
</gene>
<sequence>MIKTDKAKLMHCLEDKLHLAQRPTMGFQCYIVDGNTLLQAMVSLPSTFGELAEYDEEDVTVDYE</sequence>
<dbReference type="Proteomes" id="UP001159405">
    <property type="component" value="Unassembled WGS sequence"/>
</dbReference>
<name>A0ABN8PPY7_9CNID</name>
<comment type="caution">
    <text evidence="1">The sequence shown here is derived from an EMBL/GenBank/DDBJ whole genome shotgun (WGS) entry which is preliminary data.</text>
</comment>